<evidence type="ECO:0000256" key="1">
    <source>
        <dbReference type="SAM" id="Phobius"/>
    </source>
</evidence>
<protein>
    <submittedName>
        <fullName evidence="3">Putative isoform a marinus</fullName>
    </submittedName>
</protein>
<dbReference type="EnsemblMetazoa" id="LLOJ006879-RA">
    <property type="protein sequence ID" value="LLOJ006879-PA"/>
    <property type="gene ID" value="LLOJ006879"/>
</dbReference>
<accession>A0A1B0EWE2</accession>
<dbReference type="AlphaFoldDB" id="A0A1B0EWE2"/>
<dbReference type="Pfam" id="PF07898">
    <property type="entry name" value="DUF1676"/>
    <property type="match status" value="2"/>
</dbReference>
<feature type="chain" id="PRO_5044555606" evidence="2">
    <location>
        <begin position="23"/>
        <end position="307"/>
    </location>
</feature>
<name>A0A1B0EWE2_LUTLO</name>
<evidence type="ECO:0000256" key="2">
    <source>
        <dbReference type="SAM" id="SignalP"/>
    </source>
</evidence>
<evidence type="ECO:0000313" key="5">
    <source>
        <dbReference type="Proteomes" id="UP000092461"/>
    </source>
</evidence>
<evidence type="ECO:0000313" key="3">
    <source>
        <dbReference type="EMBL" id="MBC1173690.1"/>
    </source>
</evidence>
<keyword evidence="1" id="KW-0472">Membrane</keyword>
<proteinExistence type="predicted"/>
<dbReference type="VEuPathDB" id="VectorBase:LLOJ006879"/>
<keyword evidence="5" id="KW-1185">Reference proteome</keyword>
<keyword evidence="1" id="KW-0812">Transmembrane</keyword>
<dbReference type="EMBL" id="AJWK01022596">
    <property type="status" value="NOT_ANNOTATED_CDS"/>
    <property type="molecule type" value="Genomic_DNA"/>
</dbReference>
<sequence>MVLSGVSWCILIGLSLVQFSVAQEEPHAKNCSDTACRSGRVLRNIFHYVTSDGDGKPLVLVPGLEIINLPPQETGRSSDYDDLKHQGVFARIAKYLQTHEIKIKFPELVGQTEFNEVLASTMKNINEGDNVVEGRKKDKGGLGMVMMMGMMMAKMMAALGLGGVGALAMKALGVSMMALMLAAIIGIKKLAESGHDDGGHHVQYVTAHDHHRKRREKDEKRDKAKMMAALGLGGVGALAMKALGVSMMALMLAAIIGIKKLAESGHDDGGHHVQYVTAHDHHRKRREVRRNLDMPYRGWKPQYTLAE</sequence>
<dbReference type="VEuPathDB" id="VectorBase:LLONM1_000765"/>
<dbReference type="PANTHER" id="PTHR21879:SF23">
    <property type="entry name" value="IP06949P"/>
    <property type="match status" value="1"/>
</dbReference>
<dbReference type="EMBL" id="AJWK01022597">
    <property type="status" value="NOT_ANNOTATED_CDS"/>
    <property type="molecule type" value="Genomic_DNA"/>
</dbReference>
<feature type="transmembrane region" description="Helical" evidence="1">
    <location>
        <begin position="227"/>
        <end position="256"/>
    </location>
</feature>
<keyword evidence="1" id="KW-1133">Transmembrane helix</keyword>
<organism evidence="4 5">
    <name type="scientific">Lutzomyia longipalpis</name>
    <name type="common">Sand fly</name>
    <dbReference type="NCBI Taxonomy" id="7200"/>
    <lineage>
        <taxon>Eukaryota</taxon>
        <taxon>Metazoa</taxon>
        <taxon>Ecdysozoa</taxon>
        <taxon>Arthropoda</taxon>
        <taxon>Hexapoda</taxon>
        <taxon>Insecta</taxon>
        <taxon>Pterygota</taxon>
        <taxon>Neoptera</taxon>
        <taxon>Endopterygota</taxon>
        <taxon>Diptera</taxon>
        <taxon>Nematocera</taxon>
        <taxon>Psychodoidea</taxon>
        <taxon>Psychodidae</taxon>
        <taxon>Lutzomyia</taxon>
        <taxon>Lutzomyia</taxon>
    </lineage>
</organism>
<dbReference type="Proteomes" id="UP000092461">
    <property type="component" value="Unassembled WGS sequence"/>
</dbReference>
<evidence type="ECO:0000313" key="4">
    <source>
        <dbReference type="EnsemblMetazoa" id="LLOJ006879-PA"/>
    </source>
</evidence>
<dbReference type="EMBL" id="GITU01004987">
    <property type="protein sequence ID" value="MBC1173690.1"/>
    <property type="molecule type" value="Transcribed_RNA"/>
</dbReference>
<reference evidence="5" key="1">
    <citation type="submission" date="2012-05" db="EMBL/GenBank/DDBJ databases">
        <title>Whole Genome Assembly of Lutzomyia longipalpis.</title>
        <authorList>
            <person name="Richards S."/>
            <person name="Qu C."/>
            <person name="Dillon R."/>
            <person name="Worley K."/>
            <person name="Scherer S."/>
            <person name="Batterton M."/>
            <person name="Taylor A."/>
            <person name="Hawes A."/>
            <person name="Hernandez B."/>
            <person name="Kovar C."/>
            <person name="Mandapat C."/>
            <person name="Pham C."/>
            <person name="Qu C."/>
            <person name="Jing C."/>
            <person name="Bess C."/>
            <person name="Bandaranaike D."/>
            <person name="Ngo D."/>
            <person name="Ongeri F."/>
            <person name="Arias F."/>
            <person name="Lara F."/>
            <person name="Weissenberger G."/>
            <person name="Kamau G."/>
            <person name="Han H."/>
            <person name="Shen H."/>
            <person name="Dinh H."/>
            <person name="Khalil I."/>
            <person name="Jones J."/>
            <person name="Shafer J."/>
            <person name="Jayaseelan J."/>
            <person name="Quiroz J."/>
            <person name="Blankenburg K."/>
            <person name="Nguyen L."/>
            <person name="Jackson L."/>
            <person name="Francisco L."/>
            <person name="Tang L.-Y."/>
            <person name="Pu L.-L."/>
            <person name="Perales L."/>
            <person name="Lorensuhewa L."/>
            <person name="Munidasa M."/>
            <person name="Coyle M."/>
            <person name="Taylor M."/>
            <person name="Puazo M."/>
            <person name="Firestine M."/>
            <person name="Scheel M."/>
            <person name="Javaid M."/>
            <person name="Wang M."/>
            <person name="Li M."/>
            <person name="Tabassum N."/>
            <person name="Saada N."/>
            <person name="Osuji N."/>
            <person name="Aqrawi P."/>
            <person name="Fu Q."/>
            <person name="Thornton R."/>
            <person name="Raj R."/>
            <person name="Goodspeed R."/>
            <person name="Mata R."/>
            <person name="Najjar R."/>
            <person name="Gubbala S."/>
            <person name="Lee S."/>
            <person name="Denson S."/>
            <person name="Patil S."/>
            <person name="Macmil S."/>
            <person name="Qi S."/>
            <person name="Matskevitch T."/>
            <person name="Palculict T."/>
            <person name="Mathew T."/>
            <person name="Vee V."/>
            <person name="Velamala V."/>
            <person name="Korchina V."/>
            <person name="Cai W."/>
            <person name="Liu W."/>
            <person name="Dai W."/>
            <person name="Zou X."/>
            <person name="Zhu Y."/>
            <person name="Zhang Y."/>
            <person name="Wu Y.-Q."/>
            <person name="Xin Y."/>
            <person name="Nazarath L."/>
            <person name="Kovar C."/>
            <person name="Han Y."/>
            <person name="Muzny D."/>
            <person name="Gibbs R."/>
        </authorList>
    </citation>
    <scope>NUCLEOTIDE SEQUENCE [LARGE SCALE GENOMIC DNA]</scope>
    <source>
        <strain evidence="5">Jacobina</strain>
    </source>
</reference>
<keyword evidence="2" id="KW-0732">Signal</keyword>
<feature type="signal peptide" evidence="2">
    <location>
        <begin position="1"/>
        <end position="22"/>
    </location>
</feature>
<dbReference type="GO" id="GO:0016020">
    <property type="term" value="C:membrane"/>
    <property type="evidence" value="ECO:0007669"/>
    <property type="project" value="TreeGrafter"/>
</dbReference>
<dbReference type="PANTHER" id="PTHR21879">
    <property type="entry name" value="FI03362P-RELATED-RELATED"/>
    <property type="match status" value="1"/>
</dbReference>
<reference evidence="4" key="3">
    <citation type="submission" date="2020-05" db="UniProtKB">
        <authorList>
            <consortium name="EnsemblMetazoa"/>
        </authorList>
    </citation>
    <scope>IDENTIFICATION</scope>
    <source>
        <strain evidence="4">Jacobina</strain>
    </source>
</reference>
<feature type="transmembrane region" description="Helical" evidence="1">
    <location>
        <begin position="167"/>
        <end position="187"/>
    </location>
</feature>
<dbReference type="InterPro" id="IPR012464">
    <property type="entry name" value="DUF1676"/>
</dbReference>
<reference evidence="3" key="2">
    <citation type="journal article" date="2020" name="BMC">
        <title>Leishmania infection induces a limited differential gene expression in the sand fly midgut.</title>
        <authorList>
            <person name="Coutinho-Abreu I.V."/>
            <person name="Serafim T.D."/>
            <person name="Meneses C."/>
            <person name="Kamhawi S."/>
            <person name="Oliveira F."/>
            <person name="Valenzuela J.G."/>
        </authorList>
    </citation>
    <scope>NUCLEOTIDE SEQUENCE</scope>
    <source>
        <strain evidence="3">Jacobina</strain>
        <tissue evidence="3">Midgut</tissue>
    </source>
</reference>